<dbReference type="Proteomes" id="UP001205105">
    <property type="component" value="Unassembled WGS sequence"/>
</dbReference>
<feature type="compositionally biased region" description="Basic residues" evidence="1">
    <location>
        <begin position="165"/>
        <end position="177"/>
    </location>
</feature>
<feature type="compositionally biased region" description="Acidic residues" evidence="1">
    <location>
        <begin position="259"/>
        <end position="268"/>
    </location>
</feature>
<feature type="region of interest" description="Disordered" evidence="1">
    <location>
        <begin position="150"/>
        <end position="339"/>
    </location>
</feature>
<gene>
    <name evidence="2" type="ORF">COHA_008322</name>
</gene>
<protein>
    <submittedName>
        <fullName evidence="2">Uncharacterized protein</fullName>
    </submittedName>
</protein>
<proteinExistence type="predicted"/>
<reference evidence="2" key="1">
    <citation type="submission" date="2020-11" db="EMBL/GenBank/DDBJ databases">
        <title>Chlorella ohadii genome sequencing and assembly.</title>
        <authorList>
            <person name="Murik O."/>
            <person name="Treves H."/>
            <person name="Kedem I."/>
            <person name="Shotland Y."/>
            <person name="Kaplan A."/>
        </authorList>
    </citation>
    <scope>NUCLEOTIDE SEQUENCE</scope>
    <source>
        <strain evidence="2">1</strain>
    </source>
</reference>
<dbReference type="InterPro" id="IPR036388">
    <property type="entry name" value="WH-like_DNA-bd_sf"/>
</dbReference>
<dbReference type="EMBL" id="JADXDR010000142">
    <property type="protein sequence ID" value="KAI7837834.1"/>
    <property type="molecule type" value="Genomic_DNA"/>
</dbReference>
<evidence type="ECO:0000256" key="1">
    <source>
        <dbReference type="SAM" id="MobiDB-lite"/>
    </source>
</evidence>
<feature type="compositionally biased region" description="Low complexity" evidence="1">
    <location>
        <begin position="387"/>
        <end position="396"/>
    </location>
</feature>
<feature type="region of interest" description="Disordered" evidence="1">
    <location>
        <begin position="424"/>
        <end position="481"/>
    </location>
</feature>
<keyword evidence="3" id="KW-1185">Reference proteome</keyword>
<feature type="compositionally biased region" description="Low complexity" evidence="1">
    <location>
        <begin position="152"/>
        <end position="164"/>
    </location>
</feature>
<feature type="region of interest" description="Disordered" evidence="1">
    <location>
        <begin position="387"/>
        <end position="407"/>
    </location>
</feature>
<feature type="compositionally biased region" description="Acidic residues" evidence="1">
    <location>
        <begin position="182"/>
        <end position="205"/>
    </location>
</feature>
<comment type="caution">
    <text evidence="2">The sequence shown here is derived from an EMBL/GenBank/DDBJ whole genome shotgun (WGS) entry which is preliminary data.</text>
</comment>
<sequence>MGAAGPPAAAAHAAAAAPPPEIRVLEVDAYASVQDLIHAAILSNRGAASLKEIYAVCQSNGRIAYKRAGGSRLITHNEHWKSQIRHALYTGERFQRVPANPDMWQLVGAWATAPPQLTKVLVRADECGPDGRFCTAVAVPPSTTGAVDRDVTAVAVTPARGKTAGAKRPRATRRRRTARTEEDSEEEAALEDAAEQEDEDEEGYGDEASHPLKPRQRQRHGGGAGQPPAAQQGSAAQWRQQGEQLQQQLQQGKLRQPVGEEESFDEAGDSAVGPLRPSPALRTPPVRRLLPALSPHVADSRSTPLSGSDAAALVSDLPPGPQRQQQQQVAPGRARWPGRARSYGGGGLMLYASAVRGSLHHAYAGAAAGAQRGRAADGSSGPVVWGRAAARSASASDDPSNLRWGSTGLRSPVIIAAPDSLQCQSSLSAGDTPRADFLGTHQTTPPSPHPAPQHAQRGCPVAPGRALLRQSPQQATTHGPG</sequence>
<feature type="compositionally biased region" description="Low complexity" evidence="1">
    <location>
        <begin position="226"/>
        <end position="256"/>
    </location>
</feature>
<evidence type="ECO:0000313" key="3">
    <source>
        <dbReference type="Proteomes" id="UP001205105"/>
    </source>
</evidence>
<name>A0AAD5DK46_9CHLO</name>
<feature type="compositionally biased region" description="Polar residues" evidence="1">
    <location>
        <begin position="470"/>
        <end position="481"/>
    </location>
</feature>
<dbReference type="Gene3D" id="1.10.10.10">
    <property type="entry name" value="Winged helix-like DNA-binding domain superfamily/Winged helix DNA-binding domain"/>
    <property type="match status" value="1"/>
</dbReference>
<accession>A0AAD5DK46</accession>
<organism evidence="2 3">
    <name type="scientific">Chlorella ohadii</name>
    <dbReference type="NCBI Taxonomy" id="2649997"/>
    <lineage>
        <taxon>Eukaryota</taxon>
        <taxon>Viridiplantae</taxon>
        <taxon>Chlorophyta</taxon>
        <taxon>core chlorophytes</taxon>
        <taxon>Trebouxiophyceae</taxon>
        <taxon>Chlorellales</taxon>
        <taxon>Chlorellaceae</taxon>
        <taxon>Chlorella clade</taxon>
        <taxon>Chlorella</taxon>
    </lineage>
</organism>
<dbReference type="AlphaFoldDB" id="A0AAD5DK46"/>
<feature type="compositionally biased region" description="Low complexity" evidence="1">
    <location>
        <begin position="322"/>
        <end position="339"/>
    </location>
</feature>
<evidence type="ECO:0000313" key="2">
    <source>
        <dbReference type="EMBL" id="KAI7837834.1"/>
    </source>
</evidence>